<dbReference type="RefSeq" id="WP_164995304.1">
    <property type="nucleotide sequence ID" value="NZ_CP049055.1"/>
</dbReference>
<proteinExistence type="predicted"/>
<reference evidence="1 2" key="1">
    <citation type="submission" date="2020-02" db="EMBL/GenBank/DDBJ databases">
        <title>Newly sequenced genome of strain CSTR1 showed variability in Candidatus Kuenenia stuttgartiensis genomes.</title>
        <authorList>
            <person name="Ding C."/>
            <person name="Adrian L."/>
        </authorList>
    </citation>
    <scope>NUCLEOTIDE SEQUENCE [LARGE SCALE GENOMIC DNA]</scope>
    <source>
        <strain evidence="1 2">CSTR1</strain>
    </source>
</reference>
<sequence length="56" mass="6493">MSKFTYKTIREITIWGNCPNTHHRNPAQVVTDYQIKILATHLIIITGAYFKCDINV</sequence>
<organism evidence="1 2">
    <name type="scientific">Kuenenia stuttgartiensis</name>
    <dbReference type="NCBI Taxonomy" id="174633"/>
    <lineage>
        <taxon>Bacteria</taxon>
        <taxon>Pseudomonadati</taxon>
        <taxon>Planctomycetota</taxon>
        <taxon>Candidatus Brocadiia</taxon>
        <taxon>Candidatus Brocadiales</taxon>
        <taxon>Candidatus Brocadiaceae</taxon>
        <taxon>Candidatus Kuenenia</taxon>
    </lineage>
</organism>
<dbReference type="Proteomes" id="UP000501926">
    <property type="component" value="Chromosome"/>
</dbReference>
<accession>A0A6G7GU35</accession>
<evidence type="ECO:0000313" key="2">
    <source>
        <dbReference type="Proteomes" id="UP000501926"/>
    </source>
</evidence>
<dbReference type="EMBL" id="CP049055">
    <property type="protein sequence ID" value="QII13025.1"/>
    <property type="molecule type" value="Genomic_DNA"/>
</dbReference>
<protein>
    <submittedName>
        <fullName evidence="1">Uncharacterized protein</fullName>
    </submittedName>
</protein>
<name>A0A6G7GU35_KUEST</name>
<evidence type="ECO:0000313" key="1">
    <source>
        <dbReference type="EMBL" id="QII13025.1"/>
    </source>
</evidence>
<gene>
    <name evidence="1" type="ORF">KsCSTR_36460</name>
</gene>
<dbReference type="AlphaFoldDB" id="A0A6G7GU35"/>